<dbReference type="Proteomes" id="UP001549167">
    <property type="component" value="Unassembled WGS sequence"/>
</dbReference>
<protein>
    <submittedName>
        <fullName evidence="1">Uncharacterized protein</fullName>
    </submittedName>
</protein>
<reference evidence="1 2" key="1">
    <citation type="submission" date="2024-06" db="EMBL/GenBank/DDBJ databases">
        <title>Genomic Encyclopedia of Type Strains, Phase IV (KMG-IV): sequencing the most valuable type-strain genomes for metagenomic binning, comparative biology and taxonomic classification.</title>
        <authorList>
            <person name="Goeker M."/>
        </authorList>
    </citation>
    <scope>NUCLEOTIDE SEQUENCE [LARGE SCALE GENOMIC DNA]</scope>
    <source>
        <strain evidence="1 2">DSM 23520</strain>
    </source>
</reference>
<sequence length="29" mass="3547">MQDLISRVIDEGEFVHHFNPYIMKMVKRL</sequence>
<accession>A0ABV2KUC2</accession>
<evidence type="ECO:0000313" key="1">
    <source>
        <dbReference type="EMBL" id="MET3683173.1"/>
    </source>
</evidence>
<keyword evidence="2" id="KW-1185">Reference proteome</keyword>
<comment type="caution">
    <text evidence="1">The sequence shown here is derived from an EMBL/GenBank/DDBJ whole genome shotgun (WGS) entry which is preliminary data.</text>
</comment>
<evidence type="ECO:0000313" key="2">
    <source>
        <dbReference type="Proteomes" id="UP001549167"/>
    </source>
</evidence>
<gene>
    <name evidence="1" type="ORF">ABID56_001264</name>
</gene>
<name>A0ABV2KUC2_9BACI</name>
<proteinExistence type="predicted"/>
<organism evidence="1 2">
    <name type="scientific">Alkalibacillus flavidus</name>
    <dbReference type="NCBI Taxonomy" id="546021"/>
    <lineage>
        <taxon>Bacteria</taxon>
        <taxon>Bacillati</taxon>
        <taxon>Bacillota</taxon>
        <taxon>Bacilli</taxon>
        <taxon>Bacillales</taxon>
        <taxon>Bacillaceae</taxon>
        <taxon>Alkalibacillus</taxon>
    </lineage>
</organism>
<dbReference type="EMBL" id="JBEPMX010000005">
    <property type="protein sequence ID" value="MET3683173.1"/>
    <property type="molecule type" value="Genomic_DNA"/>
</dbReference>